<evidence type="ECO:0000313" key="1">
    <source>
        <dbReference type="EMBL" id="KAI3751585.1"/>
    </source>
</evidence>
<reference evidence="1 2" key="2">
    <citation type="journal article" date="2022" name="Mol. Ecol. Resour.">
        <title>The genomes of chicory, endive, great burdock and yacon provide insights into Asteraceae paleo-polyploidization history and plant inulin production.</title>
        <authorList>
            <person name="Fan W."/>
            <person name="Wang S."/>
            <person name="Wang H."/>
            <person name="Wang A."/>
            <person name="Jiang F."/>
            <person name="Liu H."/>
            <person name="Zhao H."/>
            <person name="Xu D."/>
            <person name="Zhang Y."/>
        </authorList>
    </citation>
    <scope>NUCLEOTIDE SEQUENCE [LARGE SCALE GENOMIC DNA]</scope>
    <source>
        <strain evidence="2">cv. Punajuju</strain>
        <tissue evidence="1">Leaves</tissue>
    </source>
</reference>
<dbReference type="EMBL" id="CM042012">
    <property type="protein sequence ID" value="KAI3751585.1"/>
    <property type="molecule type" value="Genomic_DNA"/>
</dbReference>
<proteinExistence type="predicted"/>
<reference evidence="2" key="1">
    <citation type="journal article" date="2022" name="Mol. Ecol. Resour.">
        <title>The genomes of chicory, endive, great burdock and yacon provide insights into Asteraceae palaeo-polyploidization history and plant inulin production.</title>
        <authorList>
            <person name="Fan W."/>
            <person name="Wang S."/>
            <person name="Wang H."/>
            <person name="Wang A."/>
            <person name="Jiang F."/>
            <person name="Liu H."/>
            <person name="Zhao H."/>
            <person name="Xu D."/>
            <person name="Zhang Y."/>
        </authorList>
    </citation>
    <scope>NUCLEOTIDE SEQUENCE [LARGE SCALE GENOMIC DNA]</scope>
    <source>
        <strain evidence="2">cv. Punajuju</strain>
    </source>
</reference>
<gene>
    <name evidence="1" type="ORF">L2E82_22675</name>
</gene>
<comment type="caution">
    <text evidence="1">The sequence shown here is derived from an EMBL/GenBank/DDBJ whole genome shotgun (WGS) entry which is preliminary data.</text>
</comment>
<dbReference type="Proteomes" id="UP001055811">
    <property type="component" value="Linkage Group LG04"/>
</dbReference>
<protein>
    <submittedName>
        <fullName evidence="1">Uncharacterized protein</fullName>
    </submittedName>
</protein>
<keyword evidence="2" id="KW-1185">Reference proteome</keyword>
<sequence>MLQSDSVRASMNHGSNPPHSTNQTPQKVSNVLIRILLMRSFSPFSDCSTIEIENHSSSRSYDCDFQNLSGINAAGSNWRQQSRCWAAAMGCRWLDDPNSVEMNTSMNHASEDGRLKKCNLSFLVLGFPYSSEPLLFSCVSDFAVIMLTCFHSEFEIDTNLCNIWHGRLAHSDFSLDPRDCLFCLVGGIPSTLQLDLLLFRINLPSIGEGNGVYGEQPHRVVLETQPRTRDGSQ</sequence>
<organism evidence="1 2">
    <name type="scientific">Cichorium intybus</name>
    <name type="common">Chicory</name>
    <dbReference type="NCBI Taxonomy" id="13427"/>
    <lineage>
        <taxon>Eukaryota</taxon>
        <taxon>Viridiplantae</taxon>
        <taxon>Streptophyta</taxon>
        <taxon>Embryophyta</taxon>
        <taxon>Tracheophyta</taxon>
        <taxon>Spermatophyta</taxon>
        <taxon>Magnoliopsida</taxon>
        <taxon>eudicotyledons</taxon>
        <taxon>Gunneridae</taxon>
        <taxon>Pentapetalae</taxon>
        <taxon>asterids</taxon>
        <taxon>campanulids</taxon>
        <taxon>Asterales</taxon>
        <taxon>Asteraceae</taxon>
        <taxon>Cichorioideae</taxon>
        <taxon>Cichorieae</taxon>
        <taxon>Cichoriinae</taxon>
        <taxon>Cichorium</taxon>
    </lineage>
</organism>
<evidence type="ECO:0000313" key="2">
    <source>
        <dbReference type="Proteomes" id="UP001055811"/>
    </source>
</evidence>
<name>A0ACB9DYV8_CICIN</name>
<accession>A0ACB9DYV8</accession>